<keyword evidence="2" id="KW-1185">Reference proteome</keyword>
<dbReference type="Pfam" id="PF07073">
    <property type="entry name" value="ROF"/>
    <property type="match status" value="1"/>
</dbReference>
<sequence length="80" mass="9259">MISCDLHDYIEIACLYRYEVKIVLKSKVEWVGTAVTVEYDDDKRECLRLAVDAAECLVVLDTIERMQACQSNPHFDEVVF</sequence>
<dbReference type="InterPro" id="IPR023534">
    <property type="entry name" value="Rof/RNase_P-like"/>
</dbReference>
<dbReference type="Gene3D" id="2.30.30.400">
    <property type="entry name" value="Rof-like"/>
    <property type="match status" value="1"/>
</dbReference>
<organism evidence="1 2">
    <name type="scientific">Sinobacterium caligoides</name>
    <dbReference type="NCBI Taxonomy" id="933926"/>
    <lineage>
        <taxon>Bacteria</taxon>
        <taxon>Pseudomonadati</taxon>
        <taxon>Pseudomonadota</taxon>
        <taxon>Gammaproteobacteria</taxon>
        <taxon>Cellvibrionales</taxon>
        <taxon>Spongiibacteraceae</taxon>
        <taxon>Sinobacterium</taxon>
    </lineage>
</organism>
<accession>A0A3N2DKD0</accession>
<comment type="caution">
    <text evidence="1">The sequence shown here is derived from an EMBL/GenBank/DDBJ whole genome shotgun (WGS) entry which is preliminary data.</text>
</comment>
<evidence type="ECO:0000313" key="1">
    <source>
        <dbReference type="EMBL" id="ROS00263.1"/>
    </source>
</evidence>
<dbReference type="InterPro" id="IPR009778">
    <property type="entry name" value="ROF"/>
</dbReference>
<dbReference type="SUPFAM" id="SSF101744">
    <property type="entry name" value="Rof/RNase P subunit-like"/>
    <property type="match status" value="1"/>
</dbReference>
<dbReference type="AlphaFoldDB" id="A0A3N2DKD0"/>
<gene>
    <name evidence="1" type="ORF">EDC56_2901</name>
</gene>
<dbReference type="OrthoDB" id="5344363at2"/>
<reference evidence="1 2" key="1">
    <citation type="submission" date="2018-11" db="EMBL/GenBank/DDBJ databases">
        <title>Genomic Encyclopedia of Type Strains, Phase IV (KMG-IV): sequencing the most valuable type-strain genomes for metagenomic binning, comparative biology and taxonomic classification.</title>
        <authorList>
            <person name="Goeker M."/>
        </authorList>
    </citation>
    <scope>NUCLEOTIDE SEQUENCE [LARGE SCALE GENOMIC DNA]</scope>
    <source>
        <strain evidence="1 2">DSM 100316</strain>
    </source>
</reference>
<dbReference type="Proteomes" id="UP000275394">
    <property type="component" value="Unassembled WGS sequence"/>
</dbReference>
<dbReference type="InterPro" id="IPR038626">
    <property type="entry name" value="Rof-like_sf"/>
</dbReference>
<dbReference type="EMBL" id="RKHR01000005">
    <property type="protein sequence ID" value="ROS00263.1"/>
    <property type="molecule type" value="Genomic_DNA"/>
</dbReference>
<name>A0A3N2DKD0_9GAMM</name>
<evidence type="ECO:0000313" key="2">
    <source>
        <dbReference type="Proteomes" id="UP000275394"/>
    </source>
</evidence>
<proteinExistence type="predicted"/>
<protein>
    <submittedName>
        <fullName evidence="1">Rof transcriptional antiterminator</fullName>
    </submittedName>
</protein>
<dbReference type="RefSeq" id="WP_123713234.1">
    <property type="nucleotide sequence ID" value="NZ_RKHR01000005.1"/>
</dbReference>